<dbReference type="EMBL" id="FNZN01000001">
    <property type="protein sequence ID" value="SEK25723.1"/>
    <property type="molecule type" value="Genomic_DNA"/>
</dbReference>
<dbReference type="InterPro" id="IPR012347">
    <property type="entry name" value="Ferritin-like"/>
</dbReference>
<dbReference type="NCBIfam" id="TIGR02284">
    <property type="entry name" value="PA2169 family four-helix-bundle protein"/>
    <property type="match status" value="1"/>
</dbReference>
<dbReference type="SUPFAM" id="SSF47240">
    <property type="entry name" value="Ferritin-like"/>
    <property type="match status" value="1"/>
</dbReference>
<accession>A0A1H7FHY7</accession>
<proteinExistence type="predicted"/>
<organism evidence="2 3">
    <name type="scientific">Maribacter orientalis</name>
    <dbReference type="NCBI Taxonomy" id="228957"/>
    <lineage>
        <taxon>Bacteria</taxon>
        <taxon>Pseudomonadati</taxon>
        <taxon>Bacteroidota</taxon>
        <taxon>Flavobacteriia</taxon>
        <taxon>Flavobacteriales</taxon>
        <taxon>Flavobacteriaceae</taxon>
        <taxon>Maribacter</taxon>
    </lineage>
</organism>
<name>A0A1H7FHY7_9FLAO</name>
<dbReference type="Gene3D" id="1.20.1260.10">
    <property type="match status" value="1"/>
</dbReference>
<dbReference type="Proteomes" id="UP000198990">
    <property type="component" value="Unassembled WGS sequence"/>
</dbReference>
<evidence type="ECO:0000313" key="3">
    <source>
        <dbReference type="Proteomes" id="UP000198990"/>
    </source>
</evidence>
<dbReference type="InterPro" id="IPR009078">
    <property type="entry name" value="Ferritin-like_SF"/>
</dbReference>
<gene>
    <name evidence="2" type="ORF">SAMN04488008_101152</name>
</gene>
<dbReference type="AlphaFoldDB" id="A0A1H7FHY7"/>
<reference evidence="3" key="1">
    <citation type="submission" date="2016-10" db="EMBL/GenBank/DDBJ databases">
        <authorList>
            <person name="Varghese N."/>
            <person name="Submissions S."/>
        </authorList>
    </citation>
    <scope>NUCLEOTIDE SEQUENCE [LARGE SCALE GENOMIC DNA]</scope>
    <source>
        <strain evidence="3">DSM 16471</strain>
    </source>
</reference>
<evidence type="ECO:0000259" key="1">
    <source>
        <dbReference type="Pfam" id="PF09537"/>
    </source>
</evidence>
<dbReference type="STRING" id="228957.SAMN04488008_101152"/>
<dbReference type="InterPro" id="IPR019052">
    <property type="entry name" value="DUF2383"/>
</dbReference>
<dbReference type="OrthoDB" id="282393at2"/>
<feature type="domain" description="DUF2383" evidence="1">
    <location>
        <begin position="8"/>
        <end position="117"/>
    </location>
</feature>
<dbReference type="RefSeq" id="WP_091618768.1">
    <property type="nucleotide sequence ID" value="NZ_FNZN01000001.1"/>
</dbReference>
<dbReference type="InterPro" id="IPR011971">
    <property type="entry name" value="CHP02284"/>
</dbReference>
<sequence length="150" mass="17175">MNKDIEKIEHRLKDLVSKNEDAIKGFEQASKNSEQIGIKNYFEKKVIERMQFLRELRASVPDLDLGSVAIDGSAAGAVHRTWMDVKAFFAGDNDEAMLEEAVRGDKSAIEDYDKALTETMMPSRLKKIIRAQREKLHNDLQTTEILEDYK</sequence>
<dbReference type="Pfam" id="PF09537">
    <property type="entry name" value="DUF2383"/>
    <property type="match status" value="1"/>
</dbReference>
<evidence type="ECO:0000313" key="2">
    <source>
        <dbReference type="EMBL" id="SEK25723.1"/>
    </source>
</evidence>
<keyword evidence="3" id="KW-1185">Reference proteome</keyword>
<protein>
    <recommendedName>
        <fullName evidence="1">DUF2383 domain-containing protein</fullName>
    </recommendedName>
</protein>